<evidence type="ECO:0000256" key="2">
    <source>
        <dbReference type="SAM" id="SignalP"/>
    </source>
</evidence>
<feature type="compositionally biased region" description="Polar residues" evidence="1">
    <location>
        <begin position="33"/>
        <end position="42"/>
    </location>
</feature>
<feature type="chain" id="PRO_5018030390" evidence="2">
    <location>
        <begin position="19"/>
        <end position="109"/>
    </location>
</feature>
<evidence type="ECO:0000256" key="1">
    <source>
        <dbReference type="SAM" id="MobiDB-lite"/>
    </source>
</evidence>
<proteinExistence type="predicted"/>
<evidence type="ECO:0000313" key="4">
    <source>
        <dbReference type="Proteomes" id="UP000275078"/>
    </source>
</evidence>
<keyword evidence="2" id="KW-0732">Signal</keyword>
<dbReference type="EMBL" id="ML119690">
    <property type="protein sequence ID" value="RPA80233.1"/>
    <property type="molecule type" value="Genomic_DNA"/>
</dbReference>
<keyword evidence="4" id="KW-1185">Reference proteome</keyword>
<feature type="compositionally biased region" description="Basic and acidic residues" evidence="1">
    <location>
        <begin position="71"/>
        <end position="109"/>
    </location>
</feature>
<dbReference type="Proteomes" id="UP000275078">
    <property type="component" value="Unassembled WGS sequence"/>
</dbReference>
<feature type="compositionally biased region" description="Low complexity" evidence="1">
    <location>
        <begin position="53"/>
        <end position="70"/>
    </location>
</feature>
<evidence type="ECO:0000313" key="3">
    <source>
        <dbReference type="EMBL" id="RPA80233.1"/>
    </source>
</evidence>
<dbReference type="AlphaFoldDB" id="A0A3N4I2A9"/>
<reference evidence="3 4" key="1">
    <citation type="journal article" date="2018" name="Nat. Ecol. Evol.">
        <title>Pezizomycetes genomes reveal the molecular basis of ectomycorrhizal truffle lifestyle.</title>
        <authorList>
            <person name="Murat C."/>
            <person name="Payen T."/>
            <person name="Noel B."/>
            <person name="Kuo A."/>
            <person name="Morin E."/>
            <person name="Chen J."/>
            <person name="Kohler A."/>
            <person name="Krizsan K."/>
            <person name="Balestrini R."/>
            <person name="Da Silva C."/>
            <person name="Montanini B."/>
            <person name="Hainaut M."/>
            <person name="Levati E."/>
            <person name="Barry K.W."/>
            <person name="Belfiori B."/>
            <person name="Cichocki N."/>
            <person name="Clum A."/>
            <person name="Dockter R.B."/>
            <person name="Fauchery L."/>
            <person name="Guy J."/>
            <person name="Iotti M."/>
            <person name="Le Tacon F."/>
            <person name="Lindquist E.A."/>
            <person name="Lipzen A."/>
            <person name="Malagnac F."/>
            <person name="Mello A."/>
            <person name="Molinier V."/>
            <person name="Miyauchi S."/>
            <person name="Poulain J."/>
            <person name="Riccioni C."/>
            <person name="Rubini A."/>
            <person name="Sitrit Y."/>
            <person name="Splivallo R."/>
            <person name="Traeger S."/>
            <person name="Wang M."/>
            <person name="Zifcakova L."/>
            <person name="Wipf D."/>
            <person name="Zambonelli A."/>
            <person name="Paolocci F."/>
            <person name="Nowrousian M."/>
            <person name="Ottonello S."/>
            <person name="Baldrian P."/>
            <person name="Spatafora J.W."/>
            <person name="Henrissat B."/>
            <person name="Nagy L.G."/>
            <person name="Aury J.M."/>
            <person name="Wincker P."/>
            <person name="Grigoriev I.V."/>
            <person name="Bonfante P."/>
            <person name="Martin F.M."/>
        </authorList>
    </citation>
    <scope>NUCLEOTIDE SEQUENCE [LARGE SCALE GENOMIC DNA]</scope>
    <source>
        <strain evidence="3 4">RN42</strain>
    </source>
</reference>
<sequence>MLLSNTLLFGSLAATGLAAVIAPPNTPMRPDESWTSMGTRQLGSEPADSMFTSLLNRLLGSQSSSSSSHDSPGRADKKDSESLIMDVRSDDSKKSSGSKEQDKQGRGKR</sequence>
<feature type="signal peptide" evidence="2">
    <location>
        <begin position="1"/>
        <end position="18"/>
    </location>
</feature>
<name>A0A3N4I2A9_ASCIM</name>
<gene>
    <name evidence="3" type="ORF">BJ508DRAFT_377203</name>
</gene>
<organism evidence="3 4">
    <name type="scientific">Ascobolus immersus RN42</name>
    <dbReference type="NCBI Taxonomy" id="1160509"/>
    <lineage>
        <taxon>Eukaryota</taxon>
        <taxon>Fungi</taxon>
        <taxon>Dikarya</taxon>
        <taxon>Ascomycota</taxon>
        <taxon>Pezizomycotina</taxon>
        <taxon>Pezizomycetes</taxon>
        <taxon>Pezizales</taxon>
        <taxon>Ascobolaceae</taxon>
        <taxon>Ascobolus</taxon>
    </lineage>
</organism>
<protein>
    <submittedName>
        <fullName evidence="3">Uncharacterized protein</fullName>
    </submittedName>
</protein>
<accession>A0A3N4I2A9</accession>
<feature type="region of interest" description="Disordered" evidence="1">
    <location>
        <begin position="22"/>
        <end position="109"/>
    </location>
</feature>